<proteinExistence type="predicted"/>
<evidence type="ECO:0000256" key="1">
    <source>
        <dbReference type="SAM" id="MobiDB-lite"/>
    </source>
</evidence>
<feature type="compositionally biased region" description="Basic and acidic residues" evidence="1">
    <location>
        <begin position="372"/>
        <end position="390"/>
    </location>
</feature>
<comment type="caution">
    <text evidence="2">The sequence shown here is derived from an EMBL/GenBank/DDBJ whole genome shotgun (WGS) entry which is preliminary data.</text>
</comment>
<dbReference type="GO" id="GO:0006355">
    <property type="term" value="P:regulation of DNA-templated transcription"/>
    <property type="evidence" value="ECO:0007669"/>
    <property type="project" value="InterPro"/>
</dbReference>
<dbReference type="EMBL" id="CAJPIJ010000066">
    <property type="protein sequence ID" value="CAG1965182.1"/>
    <property type="molecule type" value="Genomic_DNA"/>
</dbReference>
<feature type="compositionally biased region" description="Polar residues" evidence="1">
    <location>
        <begin position="269"/>
        <end position="289"/>
    </location>
</feature>
<feature type="compositionally biased region" description="Basic and acidic residues" evidence="1">
    <location>
        <begin position="291"/>
        <end position="308"/>
    </location>
</feature>
<dbReference type="Pfam" id="PF09421">
    <property type="entry name" value="FRQ"/>
    <property type="match status" value="1"/>
</dbReference>
<feature type="region of interest" description="Disordered" evidence="1">
    <location>
        <begin position="473"/>
        <end position="531"/>
    </location>
</feature>
<feature type="compositionally biased region" description="Polar residues" evidence="1">
    <location>
        <begin position="486"/>
        <end position="502"/>
    </location>
</feature>
<feature type="region of interest" description="Disordered" evidence="1">
    <location>
        <begin position="372"/>
        <end position="408"/>
    </location>
</feature>
<reference evidence="2" key="1">
    <citation type="submission" date="2021-03" db="EMBL/GenBank/DDBJ databases">
        <authorList>
            <person name="Alouane T."/>
            <person name="Langin T."/>
            <person name="Bonhomme L."/>
        </authorList>
    </citation>
    <scope>NUCLEOTIDE SEQUENCE</scope>
    <source>
        <strain evidence="2">MDC_Fg202</strain>
    </source>
</reference>
<feature type="compositionally biased region" description="Basic and acidic residues" evidence="1">
    <location>
        <begin position="315"/>
        <end position="326"/>
    </location>
</feature>
<feature type="compositionally biased region" description="Basic and acidic residues" evidence="1">
    <location>
        <begin position="700"/>
        <end position="710"/>
    </location>
</feature>
<name>A0A9N8R5I6_GIBZA</name>
<organism evidence="2 3">
    <name type="scientific">Gibberella zeae</name>
    <name type="common">Wheat head blight fungus</name>
    <name type="synonym">Fusarium graminearum</name>
    <dbReference type="NCBI Taxonomy" id="5518"/>
    <lineage>
        <taxon>Eukaryota</taxon>
        <taxon>Fungi</taxon>
        <taxon>Dikarya</taxon>
        <taxon>Ascomycota</taxon>
        <taxon>Pezizomycotina</taxon>
        <taxon>Sordariomycetes</taxon>
        <taxon>Hypocreomycetidae</taxon>
        <taxon>Hypocreales</taxon>
        <taxon>Nectriaceae</taxon>
        <taxon>Fusarium</taxon>
    </lineage>
</organism>
<dbReference type="GO" id="GO:0007623">
    <property type="term" value="P:circadian rhythm"/>
    <property type="evidence" value="ECO:0007669"/>
    <property type="project" value="InterPro"/>
</dbReference>
<dbReference type="AlphaFoldDB" id="A0A9N8R5I6"/>
<dbReference type="GO" id="GO:0005737">
    <property type="term" value="C:cytoplasm"/>
    <property type="evidence" value="ECO:0007669"/>
    <property type="project" value="InterPro"/>
</dbReference>
<feature type="region of interest" description="Disordered" evidence="1">
    <location>
        <begin position="997"/>
        <end position="1024"/>
    </location>
</feature>
<feature type="region of interest" description="Disordered" evidence="1">
    <location>
        <begin position="700"/>
        <end position="740"/>
    </location>
</feature>
<sequence>MAKKRSSKAKTITGTDVTETLTGIKENKPISSGTSCSINQPSETIRNLIRYWLTEEEASDILSQFRKACIPNHQLLWSGMPRATAQQWADTHGFQTLTTSLGPLLRSDDPDCYCCRKIRKSRSNYIHGASIIFTWFISQGDLVTVLSQPPPQRFHPTGRSFYQLYEEPIVKGMLGNRPVTRIMVAHPTIKSAIDFTYEMWPHDEVSLWTNSFRMEDIVIYWRQVKTAKNATKLLAKARMSVPSASTAKSDVVKSCGSLAISDSNDFKSSESLATNETDNMKSFESSPSTRGKAEKEDEKDETSNEPKQAKKKQKGIKEDKKSKDKSLSTSETTNDLQGITIEKLVRDETSASLQLLIDAAYGIIDIEVGESMEEKKERKEAEKSDREMVKRMKMKARGKNSSKREKSNRVKKITIEMLVKDETSESLQLLIDAAYGIIEIEVGETMEEKKERKKREKEDRKIVLEMKHRIEKQKEEMSERIDGTKEATTNILEEDGSAQNTRSKARAKKELKQPENEKDKEAGPRTKTKKMGKGFLGKKLLCLTVTAEHPTHQRNLLEKSDFSSLPFGPVMPHSEPAQAQPHIKVVPGRSPSGNSHETEQSDLMKWFDHLNQNPTATANNSTIESIQGLYSDRISEDTDRTFPKLAMVHSSSSNYYPGVINDLTVEAQKVREKMKRYKQSGPAILHKDKLFEIKVHGLSKEKKKERKTTLRDFTGSLNNSGASSLQGKKKPSRHNGDHIYSGSEIQLNHASSSSSSLRPADSAYASMSTNAKCASTSLGRPTRRSTESLKQKVEDYLRHIPEGLYSQYVIMIDKEWKNVVIQRLEQLFTGKISGRYAPKKHPLRSGDSLTSALAVADAKTMGSSTVHERPPPGDEPTQGAKIVPLEQYRQLGNKNPSGRHGSTFHPNEDHMEIGCNDNNTVFGTNLSPPMPLVSEQRPSDIMRPVAKPTESQGQENRRRKHQYEGDIARDRKNNLCGDAGKAKCCDGVGDKVEGIFGKEAGGYGEDYGRGDLDDGYDGADEGNK</sequence>
<feature type="region of interest" description="Disordered" evidence="1">
    <location>
        <begin position="858"/>
        <end position="911"/>
    </location>
</feature>
<dbReference type="GO" id="GO:0005634">
    <property type="term" value="C:nucleus"/>
    <property type="evidence" value="ECO:0007669"/>
    <property type="project" value="InterPro"/>
</dbReference>
<feature type="compositionally biased region" description="Basic residues" evidence="1">
    <location>
        <begin position="391"/>
        <end position="401"/>
    </location>
</feature>
<accession>A0A9N8R5I6</accession>
<feature type="compositionally biased region" description="Basic and acidic residues" evidence="1">
    <location>
        <begin position="473"/>
        <end position="485"/>
    </location>
</feature>
<gene>
    <name evidence="2" type="ORF">MDCFG202_LOCUS25549</name>
</gene>
<evidence type="ECO:0000313" key="2">
    <source>
        <dbReference type="EMBL" id="CAG1965182.1"/>
    </source>
</evidence>
<protein>
    <submittedName>
        <fullName evidence="2">Uncharacterized protein</fullName>
    </submittedName>
</protein>
<feature type="compositionally biased region" description="Acidic residues" evidence="1">
    <location>
        <begin position="1013"/>
        <end position="1024"/>
    </location>
</feature>
<dbReference type="Proteomes" id="UP000746612">
    <property type="component" value="Unassembled WGS sequence"/>
</dbReference>
<dbReference type="InterPro" id="IPR018554">
    <property type="entry name" value="FRQ"/>
</dbReference>
<feature type="region of interest" description="Disordered" evidence="1">
    <location>
        <begin position="946"/>
        <end position="966"/>
    </location>
</feature>
<feature type="compositionally biased region" description="Basic and acidic residues" evidence="1">
    <location>
        <begin position="508"/>
        <end position="524"/>
    </location>
</feature>
<feature type="region of interest" description="Disordered" evidence="1">
    <location>
        <begin position="264"/>
        <end position="333"/>
    </location>
</feature>
<feature type="compositionally biased region" description="Polar residues" evidence="1">
    <location>
        <begin position="715"/>
        <end position="726"/>
    </location>
</feature>
<evidence type="ECO:0000313" key="3">
    <source>
        <dbReference type="Proteomes" id="UP000746612"/>
    </source>
</evidence>